<dbReference type="PANTHER" id="PTHR19277">
    <property type="entry name" value="PENTRAXIN"/>
    <property type="match status" value="1"/>
</dbReference>
<dbReference type="SUPFAM" id="SSF49899">
    <property type="entry name" value="Concanavalin A-like lectins/glucanases"/>
    <property type="match status" value="1"/>
</dbReference>
<dbReference type="AlphaFoldDB" id="A0A3D8LGE3"/>
<feature type="domain" description="LamG-like jellyroll fold" evidence="7">
    <location>
        <begin position="55"/>
        <end position="191"/>
    </location>
</feature>
<evidence type="ECO:0000313" key="8">
    <source>
        <dbReference type="EMBL" id="RDV16480.1"/>
    </source>
</evidence>
<dbReference type="InterPro" id="IPR013320">
    <property type="entry name" value="ConA-like_dom_sf"/>
</dbReference>
<protein>
    <recommendedName>
        <fullName evidence="7">LamG-like jellyroll fold domain-containing protein</fullName>
    </recommendedName>
</protein>
<dbReference type="PANTHER" id="PTHR19277:SF125">
    <property type="entry name" value="B6"/>
    <property type="match status" value="1"/>
</dbReference>
<dbReference type="Gene3D" id="2.60.120.200">
    <property type="match status" value="1"/>
</dbReference>
<dbReference type="GO" id="GO:0004553">
    <property type="term" value="F:hydrolase activity, hydrolyzing O-glycosyl compounds"/>
    <property type="evidence" value="ECO:0007669"/>
    <property type="project" value="UniProtKB-ARBA"/>
</dbReference>
<dbReference type="GO" id="GO:0046872">
    <property type="term" value="F:metal ion binding"/>
    <property type="evidence" value="ECO:0007669"/>
    <property type="project" value="UniProtKB-KW"/>
</dbReference>
<dbReference type="NCBIfam" id="TIGR04131">
    <property type="entry name" value="Bac_Flav_CTERM"/>
    <property type="match status" value="1"/>
</dbReference>
<evidence type="ECO:0000256" key="1">
    <source>
        <dbReference type="ARBA" id="ARBA00001913"/>
    </source>
</evidence>
<dbReference type="InterPro" id="IPR051360">
    <property type="entry name" value="Neuronal_Pentraxin_Related"/>
</dbReference>
<dbReference type="Pfam" id="PF13585">
    <property type="entry name" value="CHU_C"/>
    <property type="match status" value="1"/>
</dbReference>
<evidence type="ECO:0000259" key="7">
    <source>
        <dbReference type="SMART" id="SM00560"/>
    </source>
</evidence>
<organism evidence="8 9">
    <name type="scientific">Pontibacter diazotrophicus</name>
    <dbReference type="NCBI Taxonomy" id="1400979"/>
    <lineage>
        <taxon>Bacteria</taxon>
        <taxon>Pseudomonadati</taxon>
        <taxon>Bacteroidota</taxon>
        <taxon>Cytophagia</taxon>
        <taxon>Cytophagales</taxon>
        <taxon>Hymenobacteraceae</taxon>
        <taxon>Pontibacter</taxon>
    </lineage>
</organism>
<dbReference type="OrthoDB" id="1491125at2"/>
<dbReference type="Proteomes" id="UP000256708">
    <property type="component" value="Unassembled WGS sequence"/>
</dbReference>
<dbReference type="SMART" id="SM00560">
    <property type="entry name" value="LamGL"/>
    <property type="match status" value="1"/>
</dbReference>
<evidence type="ECO:0000313" key="9">
    <source>
        <dbReference type="Proteomes" id="UP000256708"/>
    </source>
</evidence>
<keyword evidence="3 6" id="KW-0732">Signal</keyword>
<evidence type="ECO:0000256" key="6">
    <source>
        <dbReference type="SAM" id="SignalP"/>
    </source>
</evidence>
<feature type="signal peptide" evidence="6">
    <location>
        <begin position="1"/>
        <end position="28"/>
    </location>
</feature>
<feature type="chain" id="PRO_5017580643" description="LamG-like jellyroll fold domain-containing protein" evidence="6">
    <location>
        <begin position="29"/>
        <end position="670"/>
    </location>
</feature>
<evidence type="ECO:0000256" key="3">
    <source>
        <dbReference type="ARBA" id="ARBA00022729"/>
    </source>
</evidence>
<evidence type="ECO:0000256" key="5">
    <source>
        <dbReference type="ARBA" id="ARBA00023157"/>
    </source>
</evidence>
<keyword evidence="4" id="KW-0106">Calcium</keyword>
<accession>A0A3D8LGE3</accession>
<comment type="cofactor">
    <cofactor evidence="1">
        <name>Ca(2+)</name>
        <dbReference type="ChEBI" id="CHEBI:29108"/>
    </cofactor>
</comment>
<dbReference type="InterPro" id="IPR006558">
    <property type="entry name" value="LamG-like"/>
</dbReference>
<comment type="caution">
    <text evidence="8">The sequence shown here is derived from an EMBL/GenBank/DDBJ whole genome shotgun (WGS) entry which is preliminary data.</text>
</comment>
<keyword evidence="9" id="KW-1185">Reference proteome</keyword>
<reference evidence="9" key="1">
    <citation type="submission" date="2018-08" db="EMBL/GenBank/DDBJ databases">
        <authorList>
            <person name="Liu Z.-W."/>
            <person name="Du Z.-J."/>
        </authorList>
    </citation>
    <scope>NUCLEOTIDE SEQUENCE [LARGE SCALE GENOMIC DNA]</scope>
    <source>
        <strain evidence="9">H4X</strain>
    </source>
</reference>
<keyword evidence="2" id="KW-0479">Metal-binding</keyword>
<dbReference type="RefSeq" id="WP_115564340.1">
    <property type="nucleotide sequence ID" value="NZ_QRGR01000004.1"/>
</dbReference>
<sequence>MCKTYKPLYRFIIFLLSCLILIPTLVSAQGAKGAIQLDGYNDYAEFSNDNRGITNQVTVEAWIKTNSMGHHHIMSKYDRDSENGFQLLIQNGKACVAGRDGSGNYRLSGYSTSIVADNKWHHIAGVVHDGIWKIYVDGVLQNQLDTGYRNPVLNSREKLLLGNFYYVHLGNHFYAGAVDEVRLWKRALTEEEIRQNMCRSLPANSPDLVAYLKLDNIAGGVIIDSSPLRMNGRLTNTTPALAAITSGAPIGDRSVYRYTNNWNSSLEMLTDIANFSVIKVDPAIQGFHLYSIQSPPSSTNGITSPQEVEEYYGLFKVGDASKKYKVYFKQYGMNCGGNLYRRPDNTVANWNQVADTTASPIMLYNTTANYGEFAATSKAAPTVTISGPTSVCAGSPVTLSVSYAGDGQIQWNTGETTRDIQITQGGRYEVDIKEGSCELSAFINVQSTSPVSFSLGKDISLCPGESQVLSAPGGMDAYTWNTGETTQNINVTTGGTYWVEVITPTGCTSRDEIVVSGANEPEFNFPTEVFACYGESVTLDATTAGASYLWSNGRITPNIEAGASADYSVAITVDGCTYLHQFTIKRDECPIIPNVVTPNGDGKNDAFVVQGMEENSLELQVFNRWGKPVYQNNRYDNSWSATAMPAGIYYYHLTSSRTQKVFKGWVEVIR</sequence>
<gene>
    <name evidence="8" type="ORF">DXT99_04570</name>
</gene>
<dbReference type="Pfam" id="PF13385">
    <property type="entry name" value="Laminin_G_3"/>
    <property type="match status" value="1"/>
</dbReference>
<evidence type="ECO:0000256" key="2">
    <source>
        <dbReference type="ARBA" id="ARBA00022723"/>
    </source>
</evidence>
<dbReference type="GO" id="GO:0005975">
    <property type="term" value="P:carbohydrate metabolic process"/>
    <property type="evidence" value="ECO:0007669"/>
    <property type="project" value="UniProtKB-ARBA"/>
</dbReference>
<evidence type="ECO:0000256" key="4">
    <source>
        <dbReference type="ARBA" id="ARBA00022837"/>
    </source>
</evidence>
<proteinExistence type="predicted"/>
<keyword evidence="5" id="KW-1015">Disulfide bond</keyword>
<dbReference type="InterPro" id="IPR026341">
    <property type="entry name" value="T9SS_type_B"/>
</dbReference>
<dbReference type="EMBL" id="QRGR01000004">
    <property type="protein sequence ID" value="RDV16480.1"/>
    <property type="molecule type" value="Genomic_DNA"/>
</dbReference>
<name>A0A3D8LGE3_9BACT</name>